<evidence type="ECO:0000256" key="2">
    <source>
        <dbReference type="SAM" id="MobiDB-lite"/>
    </source>
</evidence>
<dbReference type="Pfam" id="PF18291">
    <property type="entry name" value="HU-HIG"/>
    <property type="match status" value="1"/>
</dbReference>
<dbReference type="GO" id="GO:0003677">
    <property type="term" value="F:DNA binding"/>
    <property type="evidence" value="ECO:0007669"/>
    <property type="project" value="UniProtKB-KW"/>
</dbReference>
<evidence type="ECO:0000313" key="5">
    <source>
        <dbReference type="Proteomes" id="UP000783796"/>
    </source>
</evidence>
<name>A0A948TCN6_9BACT</name>
<dbReference type="InterPro" id="IPR010992">
    <property type="entry name" value="IHF-like_DNA-bd_dom_sf"/>
</dbReference>
<comment type="caution">
    <text evidence="4">The sequence shown here is derived from an EMBL/GenBank/DDBJ whole genome shotgun (WGS) entry which is preliminary data.</text>
</comment>
<reference evidence="4" key="1">
    <citation type="journal article" date="2021" name="PeerJ">
        <title>Extensive microbial diversity within the chicken gut microbiome revealed by metagenomics and culture.</title>
        <authorList>
            <person name="Gilroy R."/>
            <person name="Ravi A."/>
            <person name="Getino M."/>
            <person name="Pursley I."/>
            <person name="Horton D.L."/>
            <person name="Alikhan N.F."/>
            <person name="Baker D."/>
            <person name="Gharbi K."/>
            <person name="Hall N."/>
            <person name="Watson M."/>
            <person name="Adriaenssens E.M."/>
            <person name="Foster-Nyarko E."/>
            <person name="Jarju S."/>
            <person name="Secka A."/>
            <person name="Antonio M."/>
            <person name="Oren A."/>
            <person name="Chaudhuri R.R."/>
            <person name="La Ragione R."/>
            <person name="Hildebrand F."/>
            <person name="Pallen M.J."/>
        </authorList>
    </citation>
    <scope>NUCLEOTIDE SEQUENCE</scope>
    <source>
        <strain evidence="4">G4-2901</strain>
    </source>
</reference>
<evidence type="ECO:0000313" key="4">
    <source>
        <dbReference type="EMBL" id="MBU3838832.1"/>
    </source>
</evidence>
<sequence>MDKIEYDFYENPNSKSDNSKSKYHIRICRRQKISTKSMANRLSKYTTLTPTDIYATITALQDAISGELGAGNIVVLDGICQFEITLGTESGVVDGLENGKNVVLKSVNIRPLPEFVDMVKEALKPRVKSRGFHSDRISDAEIENGLADYFKENESITRSIVEQRFRINRTRAAQLLKRLVQEGKLRNIGFSNHPKYVPVEDERALATSSAF</sequence>
<dbReference type="SUPFAM" id="SSF47729">
    <property type="entry name" value="IHF-like DNA-binding proteins"/>
    <property type="match status" value="1"/>
</dbReference>
<evidence type="ECO:0000256" key="1">
    <source>
        <dbReference type="ARBA" id="ARBA00023125"/>
    </source>
</evidence>
<organism evidence="4 5">
    <name type="scientific">Candidatus Phocaeicola faecigallinarum</name>
    <dbReference type="NCBI Taxonomy" id="2838732"/>
    <lineage>
        <taxon>Bacteria</taxon>
        <taxon>Pseudomonadati</taxon>
        <taxon>Bacteroidota</taxon>
        <taxon>Bacteroidia</taxon>
        <taxon>Bacteroidales</taxon>
        <taxon>Bacteroidaceae</taxon>
        <taxon>Phocaeicola</taxon>
    </lineage>
</organism>
<dbReference type="Gene3D" id="1.10.10.10">
    <property type="entry name" value="Winged helix-like DNA-binding domain superfamily/Winged helix DNA-binding domain"/>
    <property type="match status" value="1"/>
</dbReference>
<dbReference type="Proteomes" id="UP000783796">
    <property type="component" value="Unassembled WGS sequence"/>
</dbReference>
<accession>A0A948TCN6</accession>
<gene>
    <name evidence="4" type="ORF">H9777_11100</name>
</gene>
<keyword evidence="1 4" id="KW-0238">DNA-binding</keyword>
<protein>
    <submittedName>
        <fullName evidence="4">HU family DNA-binding protein</fullName>
    </submittedName>
</protein>
<dbReference type="InterPro" id="IPR041607">
    <property type="entry name" value="HU-HIG"/>
</dbReference>
<dbReference type="AlphaFoldDB" id="A0A948TCN6"/>
<evidence type="ECO:0000259" key="3">
    <source>
        <dbReference type="Pfam" id="PF18291"/>
    </source>
</evidence>
<reference evidence="4" key="2">
    <citation type="submission" date="2021-04" db="EMBL/GenBank/DDBJ databases">
        <authorList>
            <person name="Gilroy R."/>
        </authorList>
    </citation>
    <scope>NUCLEOTIDE SEQUENCE</scope>
    <source>
        <strain evidence="4">G4-2901</strain>
    </source>
</reference>
<proteinExistence type="predicted"/>
<dbReference type="InterPro" id="IPR036388">
    <property type="entry name" value="WH-like_DNA-bd_sf"/>
</dbReference>
<feature type="region of interest" description="Disordered" evidence="2">
    <location>
        <begin position="1"/>
        <end position="21"/>
    </location>
</feature>
<feature type="domain" description="HU" evidence="3">
    <location>
        <begin position="4"/>
        <end position="122"/>
    </location>
</feature>
<dbReference type="EMBL" id="JAHLFW010000090">
    <property type="protein sequence ID" value="MBU3838832.1"/>
    <property type="molecule type" value="Genomic_DNA"/>
</dbReference>